<reference evidence="1 2" key="1">
    <citation type="submission" date="2019-04" db="EMBL/GenBank/DDBJ databases">
        <title>A novel phosphate-accumulating bacterium identified in bioreactor for phosphate removal from wastewater.</title>
        <authorList>
            <person name="Kotlyarov R.Y."/>
            <person name="Beletsky A.V."/>
            <person name="Kallistova A.Y."/>
            <person name="Dorofeev A.G."/>
            <person name="Nikolaev Y.Y."/>
            <person name="Pimenov N.V."/>
            <person name="Ravin N.V."/>
            <person name="Mardanov A.V."/>
        </authorList>
    </citation>
    <scope>NUCLEOTIDE SEQUENCE [LARGE SCALE GENOMIC DNA]</scope>
    <source>
        <strain evidence="1 2">Bin19</strain>
    </source>
</reference>
<keyword evidence="2" id="KW-1185">Reference proteome</keyword>
<accession>A0A5S4FAQ0</accession>
<name>A0A5S4FAQ0_9PROT</name>
<proteinExistence type="predicted"/>
<comment type="caution">
    <text evidence="1">The sequence shown here is derived from an EMBL/GenBank/DDBJ whole genome shotgun (WGS) entry which is preliminary data.</text>
</comment>
<evidence type="ECO:0000313" key="2">
    <source>
        <dbReference type="Proteomes" id="UP000306324"/>
    </source>
</evidence>
<gene>
    <name evidence="1" type="ORF">ACCUM_2621</name>
</gene>
<evidence type="ECO:0000313" key="1">
    <source>
        <dbReference type="EMBL" id="TMQ77903.1"/>
    </source>
</evidence>
<organism evidence="1 2">
    <name type="scientific">Candidatus Accumulibacter phosphatis</name>
    <dbReference type="NCBI Taxonomy" id="327160"/>
    <lineage>
        <taxon>Bacteria</taxon>
        <taxon>Pseudomonadati</taxon>
        <taxon>Pseudomonadota</taxon>
        <taxon>Betaproteobacteria</taxon>
        <taxon>Candidatus Accumulibacter</taxon>
    </lineage>
</organism>
<sequence>MLPGDVLPQPLTEPLQGAIQFMMKFDLTVTAVNLLAS</sequence>
<dbReference type="Proteomes" id="UP000306324">
    <property type="component" value="Unassembled WGS sequence"/>
</dbReference>
<dbReference type="AlphaFoldDB" id="A0A5S4FAQ0"/>
<dbReference type="EMBL" id="SWAD01000016">
    <property type="protein sequence ID" value="TMQ77903.1"/>
    <property type="molecule type" value="Genomic_DNA"/>
</dbReference>
<protein>
    <submittedName>
        <fullName evidence="1">Uncharacterized protein</fullName>
    </submittedName>
</protein>